<reference evidence="2 3" key="1">
    <citation type="submission" date="2016-10" db="EMBL/GenBank/DDBJ databases">
        <authorList>
            <person name="de Groot N.N."/>
        </authorList>
    </citation>
    <scope>NUCLEOTIDE SEQUENCE [LARGE SCALE GENOMIC DNA]</scope>
    <source>
        <strain evidence="2 3">DSM 527</strain>
    </source>
</reference>
<proteinExistence type="predicted"/>
<dbReference type="EMBL" id="FNBN01000001">
    <property type="protein sequence ID" value="SDE96652.1"/>
    <property type="molecule type" value="Genomic_DNA"/>
</dbReference>
<dbReference type="SUPFAM" id="SSF53474">
    <property type="entry name" value="alpha/beta-Hydrolases"/>
    <property type="match status" value="1"/>
</dbReference>
<gene>
    <name evidence="2" type="ORF">SAMN04488121_101354</name>
</gene>
<dbReference type="InterPro" id="IPR029058">
    <property type="entry name" value="AB_hydrolase_fold"/>
</dbReference>
<protein>
    <submittedName>
        <fullName evidence="2">Pimeloyl-ACP methyl ester carboxylesterase</fullName>
    </submittedName>
</protein>
<dbReference type="Gene3D" id="3.40.50.1820">
    <property type="entry name" value="alpha/beta hydrolase"/>
    <property type="match status" value="1"/>
</dbReference>
<organism evidence="2 3">
    <name type="scientific">Chitinophaga filiformis</name>
    <name type="common">Myxococcus filiformis</name>
    <name type="synonym">Flexibacter filiformis</name>
    <dbReference type="NCBI Taxonomy" id="104663"/>
    <lineage>
        <taxon>Bacteria</taxon>
        <taxon>Pseudomonadati</taxon>
        <taxon>Bacteroidota</taxon>
        <taxon>Chitinophagia</taxon>
        <taxon>Chitinophagales</taxon>
        <taxon>Chitinophagaceae</taxon>
        <taxon>Chitinophaga</taxon>
    </lineage>
</organism>
<accession>A0A1G7H887</accession>
<dbReference type="InterPro" id="IPR000073">
    <property type="entry name" value="AB_hydrolase_1"/>
</dbReference>
<dbReference type="STRING" id="104663.SAMN04488121_101354"/>
<dbReference type="Pfam" id="PF12697">
    <property type="entry name" value="Abhydrolase_6"/>
    <property type="match status" value="1"/>
</dbReference>
<evidence type="ECO:0000313" key="3">
    <source>
        <dbReference type="Proteomes" id="UP000199045"/>
    </source>
</evidence>
<evidence type="ECO:0000313" key="2">
    <source>
        <dbReference type="EMBL" id="SDE96652.1"/>
    </source>
</evidence>
<sequence length="261" mass="28117">MKMLKNSIRPVKWLSATLFAALIIAFPLVMQAQESAKVKNIILVHGAFADGSGWESVYRILAAKGYHVTALQYPMTSLEDDVAALNRAIDKQDGPTILVGHSYGGMIITEAGVSPKVTALVYVAAFEPDAGESLVTLVQTAPAAPENGILAPDDKGFVYYDEAKFHDGFAGDLPKDKTAFMYASQGAISVKCFTTPATHIAWKEKPSYAILTTDDKSINPVIQENMVKRSGAKVTRIKASHVVFISHPKEVAAVIETAAKH</sequence>
<dbReference type="PANTHER" id="PTHR37017:SF11">
    <property type="entry name" value="ESTERASE_LIPASE_THIOESTERASE DOMAIN-CONTAINING PROTEIN"/>
    <property type="match status" value="1"/>
</dbReference>
<dbReference type="InterPro" id="IPR052897">
    <property type="entry name" value="Sec-Metab_Biosynth_Hydrolase"/>
</dbReference>
<dbReference type="Proteomes" id="UP000199045">
    <property type="component" value="Unassembled WGS sequence"/>
</dbReference>
<name>A0A1G7H887_CHIFI</name>
<feature type="domain" description="AB hydrolase-1" evidence="1">
    <location>
        <begin position="41"/>
        <end position="254"/>
    </location>
</feature>
<evidence type="ECO:0000259" key="1">
    <source>
        <dbReference type="Pfam" id="PF12697"/>
    </source>
</evidence>
<dbReference type="AlphaFoldDB" id="A0A1G7H887"/>
<dbReference type="PANTHER" id="PTHR37017">
    <property type="entry name" value="AB HYDROLASE-1 DOMAIN-CONTAINING PROTEIN-RELATED"/>
    <property type="match status" value="1"/>
</dbReference>